<keyword evidence="4 6" id="KW-0697">Rotamase</keyword>
<dbReference type="Gene3D" id="1.10.4030.10">
    <property type="entry name" value="Porin chaperone SurA, peptide-binding domain"/>
    <property type="match status" value="1"/>
</dbReference>
<dbReference type="PANTHER" id="PTHR47245:SF1">
    <property type="entry name" value="FOLDASE PROTEIN PRSA"/>
    <property type="match status" value="1"/>
</dbReference>
<dbReference type="Gene3D" id="3.10.50.40">
    <property type="match status" value="1"/>
</dbReference>
<evidence type="ECO:0000259" key="7">
    <source>
        <dbReference type="PROSITE" id="PS50198"/>
    </source>
</evidence>
<dbReference type="EMBL" id="JAGGKX010000012">
    <property type="protein sequence ID" value="MBP1970390.1"/>
    <property type="molecule type" value="Genomic_DNA"/>
</dbReference>
<evidence type="ECO:0000256" key="5">
    <source>
        <dbReference type="ARBA" id="ARBA00023235"/>
    </source>
</evidence>
<name>A0ABS4IHG7_9BACI</name>
<evidence type="ECO:0000256" key="3">
    <source>
        <dbReference type="ARBA" id="ARBA00022729"/>
    </source>
</evidence>
<keyword evidence="5 6" id="KW-0413">Isomerase</keyword>
<dbReference type="SUPFAM" id="SSF54534">
    <property type="entry name" value="FKBP-like"/>
    <property type="match status" value="1"/>
</dbReference>
<dbReference type="Proteomes" id="UP001519345">
    <property type="component" value="Unassembled WGS sequence"/>
</dbReference>
<protein>
    <recommendedName>
        <fullName evidence="2">peptidylprolyl isomerase</fullName>
        <ecNumber evidence="2">5.2.1.8</ecNumber>
    </recommendedName>
</protein>
<dbReference type="InterPro" id="IPR050245">
    <property type="entry name" value="PrsA_foldase"/>
</dbReference>
<dbReference type="PROSITE" id="PS01096">
    <property type="entry name" value="PPIC_PPIASE_1"/>
    <property type="match status" value="1"/>
</dbReference>
<dbReference type="PANTHER" id="PTHR47245">
    <property type="entry name" value="PEPTIDYLPROLYL ISOMERASE"/>
    <property type="match status" value="1"/>
</dbReference>
<evidence type="ECO:0000256" key="1">
    <source>
        <dbReference type="ARBA" id="ARBA00000971"/>
    </source>
</evidence>
<evidence type="ECO:0000256" key="4">
    <source>
        <dbReference type="ARBA" id="ARBA00023110"/>
    </source>
</evidence>
<dbReference type="SUPFAM" id="SSF109998">
    <property type="entry name" value="Triger factor/SurA peptide-binding domain-like"/>
    <property type="match status" value="1"/>
</dbReference>
<dbReference type="PROSITE" id="PS50198">
    <property type="entry name" value="PPIC_PPIASE_2"/>
    <property type="match status" value="1"/>
</dbReference>
<dbReference type="RefSeq" id="WP_209463522.1">
    <property type="nucleotide sequence ID" value="NZ_CP110224.1"/>
</dbReference>
<feature type="domain" description="PpiC" evidence="7">
    <location>
        <begin position="161"/>
        <end position="253"/>
    </location>
</feature>
<dbReference type="InterPro" id="IPR023058">
    <property type="entry name" value="PPIase_PpiC_CS"/>
</dbReference>
<proteinExistence type="predicted"/>
<comment type="caution">
    <text evidence="8">The sequence shown here is derived from an EMBL/GenBank/DDBJ whole genome shotgun (WGS) entry which is preliminary data.</text>
</comment>
<dbReference type="InterPro" id="IPR046357">
    <property type="entry name" value="PPIase_dom_sf"/>
</dbReference>
<accession>A0ABS4IHG7</accession>
<keyword evidence="3" id="KW-0732">Signal</keyword>
<evidence type="ECO:0000313" key="8">
    <source>
        <dbReference type="EMBL" id="MBP1970390.1"/>
    </source>
</evidence>
<evidence type="ECO:0000256" key="2">
    <source>
        <dbReference type="ARBA" id="ARBA00013194"/>
    </source>
</evidence>
<comment type="catalytic activity">
    <reaction evidence="1">
        <text>[protein]-peptidylproline (omega=180) = [protein]-peptidylproline (omega=0)</text>
        <dbReference type="Rhea" id="RHEA:16237"/>
        <dbReference type="Rhea" id="RHEA-COMP:10747"/>
        <dbReference type="Rhea" id="RHEA-COMP:10748"/>
        <dbReference type="ChEBI" id="CHEBI:83833"/>
        <dbReference type="ChEBI" id="CHEBI:83834"/>
        <dbReference type="EC" id="5.2.1.8"/>
    </reaction>
</comment>
<dbReference type="GO" id="GO:0003755">
    <property type="term" value="F:peptidyl-prolyl cis-trans isomerase activity"/>
    <property type="evidence" value="ECO:0007669"/>
    <property type="project" value="UniProtKB-EC"/>
</dbReference>
<organism evidence="8 9">
    <name type="scientific">Virgibacillus natechei</name>
    <dbReference type="NCBI Taxonomy" id="1216297"/>
    <lineage>
        <taxon>Bacteria</taxon>
        <taxon>Bacillati</taxon>
        <taxon>Bacillota</taxon>
        <taxon>Bacilli</taxon>
        <taxon>Bacillales</taxon>
        <taxon>Bacillaceae</taxon>
        <taxon>Virgibacillus</taxon>
    </lineage>
</organism>
<sequence length="299" mass="34468">MSRKLLLGIIVVLVITNIASLLFWNNDNANVASDEEVDIDTEEAVASIGGEEVSYQDWMGALRSTYGENQLKTMIDYAVVNQLANEKNIEVDDKVVEREVALLTSMQGIMTAEEFEAEEEAWREDIRYRYQLEKLLTEDATIPEEEIQRYYDEYGNQYDFTSTMQLSHILVRDLDTAEQVTEELEEGASFDLLAQEYSIDEETKDEGGYLGFINTNSQFFPNGYEEVAADIEEHSYSEPFRADRGIAIIYVHRKLPAIEFTYEEMKPYVESELALQELNQSLTATPLWEELEIDWIYAE</sequence>
<gene>
    <name evidence="8" type="ORF">J2Z83_002508</name>
</gene>
<evidence type="ECO:0000256" key="6">
    <source>
        <dbReference type="PROSITE-ProRule" id="PRU00278"/>
    </source>
</evidence>
<dbReference type="Pfam" id="PF13145">
    <property type="entry name" value="Rotamase_2"/>
    <property type="match status" value="1"/>
</dbReference>
<evidence type="ECO:0000313" key="9">
    <source>
        <dbReference type="Proteomes" id="UP001519345"/>
    </source>
</evidence>
<reference evidence="8 9" key="1">
    <citation type="submission" date="2021-03" db="EMBL/GenBank/DDBJ databases">
        <title>Genomic Encyclopedia of Type Strains, Phase IV (KMG-IV): sequencing the most valuable type-strain genomes for metagenomic binning, comparative biology and taxonomic classification.</title>
        <authorList>
            <person name="Goeker M."/>
        </authorList>
    </citation>
    <scope>NUCLEOTIDE SEQUENCE [LARGE SCALE GENOMIC DNA]</scope>
    <source>
        <strain evidence="8 9">DSM 25609</strain>
    </source>
</reference>
<dbReference type="InterPro" id="IPR027304">
    <property type="entry name" value="Trigger_fact/SurA_dom_sf"/>
</dbReference>
<dbReference type="InterPro" id="IPR000297">
    <property type="entry name" value="PPIase_PpiC"/>
</dbReference>
<dbReference type="EC" id="5.2.1.8" evidence="2"/>
<keyword evidence="9" id="KW-1185">Reference proteome</keyword>